<proteinExistence type="predicted"/>
<evidence type="ECO:0000313" key="11">
    <source>
        <dbReference type="Proteomes" id="UP001524502"/>
    </source>
</evidence>
<evidence type="ECO:0000256" key="4">
    <source>
        <dbReference type="ARBA" id="ARBA00023015"/>
    </source>
</evidence>
<evidence type="ECO:0000256" key="1">
    <source>
        <dbReference type="ARBA" id="ARBA00018672"/>
    </source>
</evidence>
<evidence type="ECO:0000256" key="5">
    <source>
        <dbReference type="ARBA" id="ARBA00023125"/>
    </source>
</evidence>
<evidence type="ECO:0000259" key="9">
    <source>
        <dbReference type="PROSITE" id="PS50110"/>
    </source>
</evidence>
<keyword evidence="2 8" id="KW-0597">Phosphoprotein</keyword>
<keyword evidence="5" id="KW-0238">DNA-binding</keyword>
<keyword evidence="3" id="KW-0902">Two-component regulatory system</keyword>
<dbReference type="InterPro" id="IPR011006">
    <property type="entry name" value="CheY-like_superfamily"/>
</dbReference>
<keyword evidence="4" id="KW-0805">Transcription regulation</keyword>
<dbReference type="PANTHER" id="PTHR48111">
    <property type="entry name" value="REGULATOR OF RPOS"/>
    <property type="match status" value="1"/>
</dbReference>
<dbReference type="PANTHER" id="PTHR48111:SF1">
    <property type="entry name" value="TWO-COMPONENT RESPONSE REGULATOR ORR33"/>
    <property type="match status" value="1"/>
</dbReference>
<dbReference type="Pfam" id="PF10057">
    <property type="entry name" value="MpsC"/>
    <property type="match status" value="1"/>
</dbReference>
<dbReference type="Gene3D" id="3.40.50.2300">
    <property type="match status" value="1"/>
</dbReference>
<feature type="domain" description="Response regulatory" evidence="9">
    <location>
        <begin position="11"/>
        <end position="126"/>
    </location>
</feature>
<feature type="modified residue" description="4-aspartylphosphate" evidence="8">
    <location>
        <position position="60"/>
    </location>
</feature>
<dbReference type="InterPro" id="IPR018745">
    <property type="entry name" value="MpsC"/>
</dbReference>
<accession>A0ABT1RN82</accession>
<evidence type="ECO:0000256" key="2">
    <source>
        <dbReference type="ARBA" id="ARBA00022553"/>
    </source>
</evidence>
<dbReference type="Pfam" id="PF00072">
    <property type="entry name" value="Response_reg"/>
    <property type="match status" value="1"/>
</dbReference>
<dbReference type="InterPro" id="IPR001789">
    <property type="entry name" value="Sig_transdc_resp-reg_receiver"/>
</dbReference>
<comment type="function">
    <text evidence="7">May play the central regulatory role in sporulation. It may be an element of the effector pathway responsible for the activation of sporulation genes in response to nutritional stress. Spo0A may act in concert with spo0H (a sigma factor) to control the expression of some genes that are critical to the sporulation process.</text>
</comment>
<evidence type="ECO:0000256" key="8">
    <source>
        <dbReference type="PROSITE-ProRule" id="PRU00169"/>
    </source>
</evidence>
<gene>
    <name evidence="10" type="ORF">NE619_07860</name>
</gene>
<evidence type="ECO:0000256" key="3">
    <source>
        <dbReference type="ARBA" id="ARBA00023012"/>
    </source>
</evidence>
<dbReference type="SMART" id="SM00448">
    <property type="entry name" value="REC"/>
    <property type="match status" value="1"/>
</dbReference>
<keyword evidence="6" id="KW-0804">Transcription</keyword>
<evidence type="ECO:0000256" key="6">
    <source>
        <dbReference type="ARBA" id="ARBA00023163"/>
    </source>
</evidence>
<comment type="caution">
    <text evidence="10">The sequence shown here is derived from an EMBL/GenBank/DDBJ whole genome shotgun (WGS) entry which is preliminary data.</text>
</comment>
<protein>
    <recommendedName>
        <fullName evidence="1">Stage 0 sporulation protein A homolog</fullName>
    </recommendedName>
</protein>
<organism evidence="10 11">
    <name type="scientific">Anaerovorax odorimutans</name>
    <dbReference type="NCBI Taxonomy" id="109327"/>
    <lineage>
        <taxon>Bacteria</taxon>
        <taxon>Bacillati</taxon>
        <taxon>Bacillota</taxon>
        <taxon>Clostridia</taxon>
        <taxon>Peptostreptococcales</taxon>
        <taxon>Anaerovoracaceae</taxon>
        <taxon>Anaerovorax</taxon>
    </lineage>
</organism>
<dbReference type="Proteomes" id="UP001524502">
    <property type="component" value="Unassembled WGS sequence"/>
</dbReference>
<name>A0ABT1RN82_9FIRM</name>
<dbReference type="EMBL" id="JANFXK010000007">
    <property type="protein sequence ID" value="MCQ4636642.1"/>
    <property type="molecule type" value="Genomic_DNA"/>
</dbReference>
<dbReference type="RefSeq" id="WP_256131837.1">
    <property type="nucleotide sequence ID" value="NZ_JANFXK010000007.1"/>
</dbReference>
<keyword evidence="11" id="KW-1185">Reference proteome</keyword>
<sequence length="255" mass="28833">MDTVELLKSIKILYAEDDEQAREELHDVLKRRAGKVIAAENGKQGLELYQDFQPDIILADLYMPEMDGIEMIRRIRSLKKGNPAVIVISAVNDVDTVLSAVDAGIDKYLLKPVNLKDLLQALTEMAQVIQARRHAVSASLPENKKQLEGEIKKQFAAFIKTTTGKGPRDIDVFIHDGQIEILASEVFTIFEKNLLDNYQNIAIIKHIRELFYSVKEADVCQLIQSVLGQEVRLKEVSINAEKDRNKLIFTMSQDV</sequence>
<dbReference type="InterPro" id="IPR039420">
    <property type="entry name" value="WalR-like"/>
</dbReference>
<evidence type="ECO:0000313" key="10">
    <source>
        <dbReference type="EMBL" id="MCQ4636642.1"/>
    </source>
</evidence>
<dbReference type="SUPFAM" id="SSF52172">
    <property type="entry name" value="CheY-like"/>
    <property type="match status" value="1"/>
</dbReference>
<evidence type="ECO:0000256" key="7">
    <source>
        <dbReference type="ARBA" id="ARBA00024867"/>
    </source>
</evidence>
<dbReference type="PROSITE" id="PS50110">
    <property type="entry name" value="RESPONSE_REGULATORY"/>
    <property type="match status" value="1"/>
</dbReference>
<reference evidence="10 11" key="1">
    <citation type="submission" date="2022-06" db="EMBL/GenBank/DDBJ databases">
        <title>Isolation of gut microbiota from human fecal samples.</title>
        <authorList>
            <person name="Pamer E.G."/>
            <person name="Barat B."/>
            <person name="Waligurski E."/>
            <person name="Medina S."/>
            <person name="Paddock L."/>
            <person name="Mostad J."/>
        </authorList>
    </citation>
    <scope>NUCLEOTIDE SEQUENCE [LARGE SCALE GENOMIC DNA]</scope>
    <source>
        <strain evidence="10 11">SL.3.17</strain>
    </source>
</reference>